<name>A0ACC0U1Q7_9AGAM</name>
<accession>A0ACC0U1Q7</accession>
<evidence type="ECO:0000313" key="2">
    <source>
        <dbReference type="Proteomes" id="UP001207468"/>
    </source>
</evidence>
<organism evidence="1 2">
    <name type="scientific">Russula earlei</name>
    <dbReference type="NCBI Taxonomy" id="71964"/>
    <lineage>
        <taxon>Eukaryota</taxon>
        <taxon>Fungi</taxon>
        <taxon>Dikarya</taxon>
        <taxon>Basidiomycota</taxon>
        <taxon>Agaricomycotina</taxon>
        <taxon>Agaricomycetes</taxon>
        <taxon>Russulales</taxon>
        <taxon>Russulaceae</taxon>
        <taxon>Russula</taxon>
    </lineage>
</organism>
<sequence>MSGRKYRGGSGREGRGRSVINGDDFVHDVIPSHPRNRCPTVKEHVANVTNLNNLEDYLRPQTPARRTIISRGNSFPYGPGWLGGHMCATTSRPKERARMRPLDSKVRNGKASLSQLLYQDRPLLRPIVFVRSEFTPSLFLDEEEIFKPVAEADANHVPTAERVFQIFRHDEERPDLSSDSPSDAEELLEIDFTDLGRVMSEVEALEAVASPTKKAIESSVNNINNQRLRTIGVGVYTNARPSPEGDSSSPVGHIPETRILGEDMDEDDEIIVYVAPHPRNGKLASNLNQSPESFEAIIHHSLADRGPATMRIQHRTYTPPQHTESPAEPISERILATSPSLTSTGFGGVSSLAPFGSSKFIRNSLYPHHDSRRRSQQHATFGSFGAIQAEVVLQEVDLRKDEQRRGDPDVHWGGSTSEESVEGSGMLEDQDIDVYAMQAFVNGMTAAGIAHVSVDDLNDKTKIRAEDEDMETESGAKSDGSSDKDDAQSKLAGDEQDGLALGGALFESEDESTSPSDEGEIPNELFQARLELLRKRMQERPIKDVLEEELDQELEVDEEDGIITTTGVSRSFCMFLATDTSPAEFPR</sequence>
<gene>
    <name evidence="1" type="ORF">F5148DRAFT_346735</name>
</gene>
<keyword evidence="2" id="KW-1185">Reference proteome</keyword>
<proteinExistence type="predicted"/>
<dbReference type="EMBL" id="JAGFNK010000220">
    <property type="protein sequence ID" value="KAI9457521.1"/>
    <property type="molecule type" value="Genomic_DNA"/>
</dbReference>
<evidence type="ECO:0000313" key="1">
    <source>
        <dbReference type="EMBL" id="KAI9457521.1"/>
    </source>
</evidence>
<comment type="caution">
    <text evidence="1">The sequence shown here is derived from an EMBL/GenBank/DDBJ whole genome shotgun (WGS) entry which is preliminary data.</text>
</comment>
<dbReference type="Proteomes" id="UP001207468">
    <property type="component" value="Unassembled WGS sequence"/>
</dbReference>
<reference evidence="1" key="1">
    <citation type="submission" date="2021-03" db="EMBL/GenBank/DDBJ databases">
        <title>Evolutionary priming and transition to the ectomycorrhizal habit in an iconic lineage of mushroom-forming fungi: is preadaptation a requirement?</title>
        <authorList>
            <consortium name="DOE Joint Genome Institute"/>
            <person name="Looney B.P."/>
            <person name="Miyauchi S."/>
            <person name="Morin E."/>
            <person name="Drula E."/>
            <person name="Courty P.E."/>
            <person name="Chicoki N."/>
            <person name="Fauchery L."/>
            <person name="Kohler A."/>
            <person name="Kuo A."/>
            <person name="LaButti K."/>
            <person name="Pangilinan J."/>
            <person name="Lipzen A."/>
            <person name="Riley R."/>
            <person name="Andreopoulos W."/>
            <person name="He G."/>
            <person name="Johnson J."/>
            <person name="Barry K.W."/>
            <person name="Grigoriev I.V."/>
            <person name="Nagy L."/>
            <person name="Hibbett D."/>
            <person name="Henrissat B."/>
            <person name="Matheny P.B."/>
            <person name="Labbe J."/>
            <person name="Martin A.F."/>
        </authorList>
    </citation>
    <scope>NUCLEOTIDE SEQUENCE</scope>
    <source>
        <strain evidence="1">BPL698</strain>
    </source>
</reference>
<protein>
    <submittedName>
        <fullName evidence="1">Uncharacterized protein</fullName>
    </submittedName>
</protein>